<protein>
    <submittedName>
        <fullName evidence="4">Uncharacterized protein</fullName>
    </submittedName>
</protein>
<dbReference type="AlphaFoldDB" id="A0A1M7IWL5"/>
<reference evidence="4 5" key="1">
    <citation type="submission" date="2016-11" db="EMBL/GenBank/DDBJ databases">
        <authorList>
            <person name="Jaros S."/>
            <person name="Januszkiewicz K."/>
            <person name="Wedrychowicz H."/>
        </authorList>
    </citation>
    <scope>NUCLEOTIDE SEQUENCE [LARGE SCALE GENOMIC DNA]</scope>
    <source>
        <strain evidence="4 5">DSM 4740</strain>
    </source>
</reference>
<evidence type="ECO:0000313" key="6">
    <source>
        <dbReference type="Proteomes" id="UP000321726"/>
    </source>
</evidence>
<keyword evidence="2" id="KW-0812">Transmembrane</keyword>
<dbReference type="EMBL" id="BJXU01000080">
    <property type="protein sequence ID" value="GEN24219.1"/>
    <property type="molecule type" value="Genomic_DNA"/>
</dbReference>
<dbReference type="EMBL" id="FRCA01000008">
    <property type="protein sequence ID" value="SHM45170.1"/>
    <property type="molecule type" value="Genomic_DNA"/>
</dbReference>
<feature type="compositionally biased region" description="Polar residues" evidence="1">
    <location>
        <begin position="79"/>
        <end position="109"/>
    </location>
</feature>
<dbReference type="Proteomes" id="UP000321726">
    <property type="component" value="Unassembled WGS sequence"/>
</dbReference>
<evidence type="ECO:0000313" key="5">
    <source>
        <dbReference type="Proteomes" id="UP000184123"/>
    </source>
</evidence>
<evidence type="ECO:0000313" key="3">
    <source>
        <dbReference type="EMBL" id="GEN24219.1"/>
    </source>
</evidence>
<sequence length="109" mass="11711">MPDSTPSRSYLQVWDDTVTLRDLLLSLIITTTLCLGGYILAPERPPLPLILGLSGALLGFVTSAVAFRPKRRVDEEPSSGLNEEPSSGLNEEPSSGVDTRSPVDTDQEA</sequence>
<evidence type="ECO:0000256" key="2">
    <source>
        <dbReference type="SAM" id="Phobius"/>
    </source>
</evidence>
<dbReference type="STRING" id="44933.SAMN05660971_03012"/>
<keyword evidence="2" id="KW-1133">Transmembrane helix</keyword>
<evidence type="ECO:0000313" key="4">
    <source>
        <dbReference type="EMBL" id="SHM45170.1"/>
    </source>
</evidence>
<gene>
    <name evidence="3" type="ORF">HCU01_21680</name>
    <name evidence="4" type="ORF">SAMN05660971_03012</name>
</gene>
<evidence type="ECO:0000256" key="1">
    <source>
        <dbReference type="SAM" id="MobiDB-lite"/>
    </source>
</evidence>
<accession>A0A1M7IWL5</accession>
<feature type="transmembrane region" description="Helical" evidence="2">
    <location>
        <begin position="47"/>
        <end position="67"/>
    </location>
</feature>
<name>A0A1M7IWL5_9GAMM</name>
<keyword evidence="6" id="KW-1185">Reference proteome</keyword>
<feature type="region of interest" description="Disordered" evidence="1">
    <location>
        <begin position="71"/>
        <end position="109"/>
    </location>
</feature>
<proteinExistence type="predicted"/>
<keyword evidence="2" id="KW-0472">Membrane</keyword>
<reference evidence="3 6" key="2">
    <citation type="submission" date="2019-07" db="EMBL/GenBank/DDBJ databases">
        <title>Whole genome shotgun sequence of Halomonas cupida NBRC 102219.</title>
        <authorList>
            <person name="Hosoyama A."/>
            <person name="Uohara A."/>
            <person name="Ohji S."/>
            <person name="Ichikawa N."/>
        </authorList>
    </citation>
    <scope>NUCLEOTIDE SEQUENCE [LARGE SCALE GENOMIC DNA]</scope>
    <source>
        <strain evidence="3 6">NBRC 102219</strain>
    </source>
</reference>
<dbReference type="Proteomes" id="UP000184123">
    <property type="component" value="Unassembled WGS sequence"/>
</dbReference>
<organism evidence="4 5">
    <name type="scientific">Halomonas cupida</name>
    <dbReference type="NCBI Taxonomy" id="44933"/>
    <lineage>
        <taxon>Bacteria</taxon>
        <taxon>Pseudomonadati</taxon>
        <taxon>Pseudomonadota</taxon>
        <taxon>Gammaproteobacteria</taxon>
        <taxon>Oceanospirillales</taxon>
        <taxon>Halomonadaceae</taxon>
        <taxon>Halomonas</taxon>
    </lineage>
</organism>
<dbReference type="RefSeq" id="WP_073436036.1">
    <property type="nucleotide sequence ID" value="NZ_BJXU01000080.1"/>
</dbReference>
<feature type="transmembrane region" description="Helical" evidence="2">
    <location>
        <begin position="20"/>
        <end position="41"/>
    </location>
</feature>